<organism evidence="10">
    <name type="scientific">Melanaphis sacchari</name>
    <dbReference type="NCBI Taxonomy" id="742174"/>
    <lineage>
        <taxon>Eukaryota</taxon>
        <taxon>Metazoa</taxon>
        <taxon>Ecdysozoa</taxon>
        <taxon>Arthropoda</taxon>
        <taxon>Hexapoda</taxon>
        <taxon>Insecta</taxon>
        <taxon>Pterygota</taxon>
        <taxon>Neoptera</taxon>
        <taxon>Paraneoptera</taxon>
        <taxon>Hemiptera</taxon>
        <taxon>Sternorrhyncha</taxon>
        <taxon>Aphidomorpha</taxon>
        <taxon>Aphidoidea</taxon>
        <taxon>Aphididae</taxon>
        <taxon>Aphidini</taxon>
        <taxon>Melanaphis</taxon>
    </lineage>
</organism>
<evidence type="ECO:0000256" key="7">
    <source>
        <dbReference type="ARBA" id="ARBA00052478"/>
    </source>
</evidence>
<dbReference type="GO" id="GO:0006099">
    <property type="term" value="P:tricarboxylic acid cycle"/>
    <property type="evidence" value="ECO:0007669"/>
    <property type="project" value="UniProtKB-UniPathway"/>
</dbReference>
<keyword evidence="6 9" id="KW-0808">Transferase</keyword>
<evidence type="ECO:0000313" key="10">
    <source>
        <dbReference type="EMBL" id="MBW12146.1"/>
    </source>
</evidence>
<dbReference type="GO" id="GO:0005975">
    <property type="term" value="P:carbohydrate metabolic process"/>
    <property type="evidence" value="ECO:0007669"/>
    <property type="project" value="TreeGrafter"/>
</dbReference>
<dbReference type="CDD" id="cd06105">
    <property type="entry name" value="ScCit1-2_like"/>
    <property type="match status" value="1"/>
</dbReference>
<dbReference type="Gene3D" id="1.10.580.10">
    <property type="entry name" value="Citrate Synthase, domain 1"/>
    <property type="match status" value="1"/>
</dbReference>
<dbReference type="RefSeq" id="XP_025206031.1">
    <property type="nucleotide sequence ID" value="XM_025350246.1"/>
</dbReference>
<dbReference type="InterPro" id="IPR010109">
    <property type="entry name" value="Citrate_synthase_euk"/>
</dbReference>
<dbReference type="GeneID" id="112602267"/>
<feature type="active site" evidence="8">
    <location>
        <position position="349"/>
    </location>
</feature>
<dbReference type="Gene3D" id="1.10.230.10">
    <property type="entry name" value="Cytochrome P450-Terp, domain 2"/>
    <property type="match status" value="1"/>
</dbReference>
<dbReference type="NCBIfam" id="TIGR01793">
    <property type="entry name" value="cit_synth_euk"/>
    <property type="match status" value="1"/>
</dbReference>
<dbReference type="InterPro" id="IPR002020">
    <property type="entry name" value="Citrate_synthase"/>
</dbReference>
<dbReference type="GO" id="GO:0006101">
    <property type="term" value="P:citrate metabolic process"/>
    <property type="evidence" value="ECO:0007669"/>
    <property type="project" value="InterPro"/>
</dbReference>
<feature type="active site" evidence="8">
    <location>
        <position position="303"/>
    </location>
</feature>
<dbReference type="GO" id="GO:0036440">
    <property type="term" value="F:citrate synthase activity"/>
    <property type="evidence" value="ECO:0007669"/>
    <property type="project" value="UniProtKB-EC"/>
</dbReference>
<evidence type="ECO:0000256" key="4">
    <source>
        <dbReference type="ARBA" id="ARBA00011738"/>
    </source>
</evidence>
<comment type="pathway">
    <text evidence="2">Carbohydrate metabolism; tricarboxylic acid cycle; isocitrate from oxaloacetate: step 1/2.</text>
</comment>
<dbReference type="InterPro" id="IPR016143">
    <property type="entry name" value="Citrate_synth-like_sm_a-sub"/>
</dbReference>
<evidence type="ECO:0000256" key="9">
    <source>
        <dbReference type="RuleBase" id="RU000441"/>
    </source>
</evidence>
<dbReference type="GO" id="GO:0005759">
    <property type="term" value="C:mitochondrial matrix"/>
    <property type="evidence" value="ECO:0007669"/>
    <property type="project" value="UniProtKB-SubCell"/>
</dbReference>
<evidence type="ECO:0000256" key="3">
    <source>
        <dbReference type="ARBA" id="ARBA00010566"/>
    </source>
</evidence>
<dbReference type="EMBL" id="GFXV01000341">
    <property type="protein sequence ID" value="MBW12146.1"/>
    <property type="molecule type" value="Transcribed_RNA"/>
</dbReference>
<evidence type="ECO:0000256" key="5">
    <source>
        <dbReference type="ARBA" id="ARBA00022532"/>
    </source>
</evidence>
<keyword evidence="5" id="KW-0816">Tricarboxylic acid cycle</keyword>
<dbReference type="InterPro" id="IPR016142">
    <property type="entry name" value="Citrate_synth-like_lrg_a-sub"/>
</dbReference>
<name>A0A2H8TDF7_9HEMI</name>
<evidence type="ECO:0000256" key="2">
    <source>
        <dbReference type="ARBA" id="ARBA00004751"/>
    </source>
</evidence>
<dbReference type="AlphaFoldDB" id="A0A2H8TDF7"/>
<comment type="subunit">
    <text evidence="4">Homodimer.</text>
</comment>
<evidence type="ECO:0000256" key="1">
    <source>
        <dbReference type="ARBA" id="ARBA00004305"/>
    </source>
</evidence>
<dbReference type="PANTHER" id="PTHR11739">
    <property type="entry name" value="CITRATE SYNTHASE"/>
    <property type="match status" value="1"/>
</dbReference>
<dbReference type="CTD" id="31579"/>
<evidence type="ECO:0000256" key="6">
    <source>
        <dbReference type="ARBA" id="ARBA00022679"/>
    </source>
</evidence>
<dbReference type="FunFam" id="1.10.230.10:FF:000001">
    <property type="entry name" value="Citrate synthase"/>
    <property type="match status" value="1"/>
</dbReference>
<dbReference type="Pfam" id="PF00285">
    <property type="entry name" value="Citrate_synt"/>
    <property type="match status" value="1"/>
</dbReference>
<dbReference type="SUPFAM" id="SSF48256">
    <property type="entry name" value="Citrate synthase"/>
    <property type="match status" value="1"/>
</dbReference>
<dbReference type="UniPathway" id="UPA00223">
    <property type="reaction ID" value="UER00717"/>
</dbReference>
<dbReference type="InterPro" id="IPR019810">
    <property type="entry name" value="Citrate_synthase_AS"/>
</dbReference>
<dbReference type="OrthoDB" id="8017587at2759"/>
<comment type="catalytic activity">
    <reaction evidence="7">
        <text>oxaloacetate + acetyl-CoA + H2O = citrate + CoA + H(+)</text>
        <dbReference type="Rhea" id="RHEA:16845"/>
        <dbReference type="ChEBI" id="CHEBI:15377"/>
        <dbReference type="ChEBI" id="CHEBI:15378"/>
        <dbReference type="ChEBI" id="CHEBI:16452"/>
        <dbReference type="ChEBI" id="CHEBI:16947"/>
        <dbReference type="ChEBI" id="CHEBI:57287"/>
        <dbReference type="ChEBI" id="CHEBI:57288"/>
        <dbReference type="EC" id="2.3.3.1"/>
    </reaction>
</comment>
<dbReference type="InterPro" id="IPR036969">
    <property type="entry name" value="Citrate_synthase_sf"/>
</dbReference>
<accession>A0A2H8TDF7</accession>
<dbReference type="NCBIfam" id="NF007128">
    <property type="entry name" value="PRK09569.1"/>
    <property type="match status" value="1"/>
</dbReference>
<dbReference type="PANTHER" id="PTHR11739:SF8">
    <property type="entry name" value="CITRATE SYNTHASE, MITOCHONDRIAL"/>
    <property type="match status" value="1"/>
</dbReference>
<proteinExistence type="inferred from homology"/>
<sequence>MSLFRTTASRLLEINQVASPLWTASRSMGCSTDLKTVVAEKLKQSGEEIKAFRKQHGSTVVGDVTVDMMYGGMRGIKALVTETSVLDADEGIRFRGYSIPECQKLLPKAPGGSEPLPEGLFWLLITGEIPTPEQVKWVSKTWAERAELPSHVVTMLNNLPNTVHPMTQLTSAVALLNSESKFVQAYTNGVHKSQYWEYTYEDSMDLIAKLPVIAATIYRNIYHGGNQVGTIDTERDWSANFTSMLGANNSEEFVELMRLYLTIHSDHEGGNVSAHTTHLVGSALSDPYLSFSAGMAGLAGPLHGLANQEVLVWLQKLRQEVGDSVTKEQLKEFILKTLKSGQVVPGYGHAVLRKTDPRYTCQREFALKHLPKDPLFNLVSQVFEVVPPVLNDLGKVKNPWPNVDAHSGVLLQYYGLKEMNYYTVLFGVSRALGVLASLVWDRGLGLPIERPKSFSTEKMKELVTKLTAKAA</sequence>
<dbReference type="PRINTS" id="PR00143">
    <property type="entry name" value="CITRTSNTHASE"/>
</dbReference>
<comment type="similarity">
    <text evidence="3 9">Belongs to the citrate synthase family.</text>
</comment>
<dbReference type="FunFam" id="1.10.580.10:FF:000001">
    <property type="entry name" value="Citrate synthase"/>
    <property type="match status" value="1"/>
</dbReference>
<reference evidence="10" key="1">
    <citation type="submission" date="2017-10" db="EMBL/GenBank/DDBJ databases">
        <title>Transcriptome Assembly of Sugarcane Aphid Adults.</title>
        <authorList>
            <person name="Scully E.D."/>
            <person name="Palmer N.A."/>
            <person name="Geib S.M."/>
            <person name="Sarath G."/>
            <person name="Sattler S.E."/>
        </authorList>
    </citation>
    <scope>NUCLEOTIDE SEQUENCE</scope>
    <source>
        <tissue evidence="10">Whole body</tissue>
    </source>
</reference>
<evidence type="ECO:0000256" key="8">
    <source>
        <dbReference type="PIRSR" id="PIRSR610109-1"/>
    </source>
</evidence>
<dbReference type="PROSITE" id="PS00480">
    <property type="entry name" value="CITRATE_SYNTHASE"/>
    <property type="match status" value="1"/>
</dbReference>
<protein>
    <recommendedName>
        <fullName evidence="9">Citrate synthase</fullName>
    </recommendedName>
</protein>
<feature type="active site" evidence="8">
    <location>
        <position position="404"/>
    </location>
</feature>
<comment type="subcellular location">
    <subcellularLocation>
        <location evidence="1">Mitochondrion matrix</location>
    </subcellularLocation>
</comment>